<name>A0AAU7QD36_9GAMM</name>
<gene>
    <name evidence="1" type="ORF">ABK905_06930</name>
</gene>
<sequence>MAACSMDALMLAPMVGKGMGMGANAASKFGLGSRIALRKTASGFAAGQSLKAALKNGALNLSRYAALPASRELNRVALSDLGVEFLRLFDPGLEIVGRMSGAIVKRVMQGAGIASRTWPALNKFHGALAAKIVEPITQLDDLYKMARLPGLAHEVPVVKLSGDTFRGRKIYARINPENHDIFGLKYTLNADNTLVAVPPRLAKKLHNLRTQGLSGRGARVRAREWVAEQRILSREVHESSQIVILAPAHRVESLPPLPHALSGAGVNPEQTWRAAYRAEKHLPKKFQIKTFGDRESENILFPERGIKLHQGRLDATEFERAFGRLTPRQKNAVRTWSLIEDDVRSYSDGTPNLATLNKRPVNVEINYKLREGLPMTPEEQDVYDGLMAFLQADIPKQRGSYLRIAEYRHGRHIPWPHDIAVGDIVTNYPQLMSVSADDQFARLFAEQTAESGPDVEQGLEAFVIYRFDNAQKCTPLLPLAASAVTHEVEYLVAPKTYFRVKGISIADGISQYIFPRKRIGVLLEEITDIPYRAKNLFTGNTYFYDLPPLPNS</sequence>
<accession>A0AAU7QD36</accession>
<dbReference type="AlphaFoldDB" id="A0AAU7QD36"/>
<protein>
    <recommendedName>
        <fullName evidence="2">ADP ribosyltransferase domain-containing protein</fullName>
    </recommendedName>
</protein>
<evidence type="ECO:0008006" key="2">
    <source>
        <dbReference type="Google" id="ProtNLM"/>
    </source>
</evidence>
<reference evidence="1" key="1">
    <citation type="submission" date="2024-06" db="EMBL/GenBank/DDBJ databases">
        <authorList>
            <person name="Coelho C."/>
            <person name="Bento M."/>
            <person name="Garcia E."/>
            <person name="Camelo A."/>
            <person name="Brandao I."/>
            <person name="Espirito Santo C."/>
            <person name="Trovao J."/>
            <person name="Verissimo A."/>
            <person name="Costa J."/>
            <person name="Tiago I."/>
        </authorList>
    </citation>
    <scope>NUCLEOTIDE SEQUENCE</scope>
    <source>
        <strain evidence="1">KWT182</strain>
    </source>
</reference>
<proteinExistence type="predicted"/>
<organism evidence="1">
    <name type="scientific">Acerihabitans sp. KWT182</name>
    <dbReference type="NCBI Taxonomy" id="3157919"/>
    <lineage>
        <taxon>Bacteria</taxon>
        <taxon>Pseudomonadati</taxon>
        <taxon>Pseudomonadota</taxon>
        <taxon>Gammaproteobacteria</taxon>
        <taxon>Enterobacterales</taxon>
        <taxon>Pectobacteriaceae</taxon>
        <taxon>Acerihabitans</taxon>
    </lineage>
</organism>
<dbReference type="EMBL" id="CP157947">
    <property type="protein sequence ID" value="XBS70828.1"/>
    <property type="molecule type" value="Genomic_DNA"/>
</dbReference>
<evidence type="ECO:0000313" key="1">
    <source>
        <dbReference type="EMBL" id="XBS70828.1"/>
    </source>
</evidence>